<dbReference type="GO" id="GO:0045892">
    <property type="term" value="P:negative regulation of DNA-templated transcription"/>
    <property type="evidence" value="ECO:0007669"/>
    <property type="project" value="TreeGrafter"/>
</dbReference>
<reference evidence="5" key="1">
    <citation type="submission" date="2013-08" db="EMBL/GenBank/DDBJ databases">
        <authorList>
            <person name="Mendez C."/>
            <person name="Richter M."/>
            <person name="Ferrer M."/>
            <person name="Sanchez J."/>
        </authorList>
    </citation>
    <scope>NUCLEOTIDE SEQUENCE</scope>
</reference>
<keyword evidence="1" id="KW-0805">Transcription regulation</keyword>
<dbReference type="CDD" id="cd07377">
    <property type="entry name" value="WHTH_GntR"/>
    <property type="match status" value="1"/>
</dbReference>
<name>T0ZFE9_9ZZZZ</name>
<comment type="caution">
    <text evidence="5">The sequence shown here is derived from an EMBL/GenBank/DDBJ whole genome shotgun (WGS) entry which is preliminary data.</text>
</comment>
<dbReference type="SUPFAM" id="SSF64288">
    <property type="entry name" value="Chorismate lyase-like"/>
    <property type="match status" value="1"/>
</dbReference>
<dbReference type="AlphaFoldDB" id="T0ZFE9"/>
<dbReference type="EMBL" id="AUZX01011486">
    <property type="protein sequence ID" value="EQD43052.1"/>
    <property type="molecule type" value="Genomic_DNA"/>
</dbReference>
<dbReference type="Gene3D" id="1.10.10.10">
    <property type="entry name" value="Winged helix-like DNA-binding domain superfamily/Winged helix DNA-binding domain"/>
    <property type="match status" value="1"/>
</dbReference>
<dbReference type="SUPFAM" id="SSF46785">
    <property type="entry name" value="Winged helix' DNA-binding domain"/>
    <property type="match status" value="1"/>
</dbReference>
<dbReference type="InterPro" id="IPR011663">
    <property type="entry name" value="UTRA"/>
</dbReference>
<dbReference type="SMART" id="SM00345">
    <property type="entry name" value="HTH_GNTR"/>
    <property type="match status" value="1"/>
</dbReference>
<keyword evidence="3" id="KW-0804">Transcription</keyword>
<dbReference type="Gene3D" id="3.40.1410.10">
    <property type="entry name" value="Chorismate lyase-like"/>
    <property type="match status" value="1"/>
</dbReference>
<sequence length="165" mass="18640">RSNPLPLWAQISDDLRQRTGRGEFDSRFPTEEELTQGYAVSRQTVREAIRHLEADGLVVRRRGRGTTVTRTLLEQPLNALYSLASTVRAQGLVEKSIVITSRREKAPAEALRLLGEDASDAIYIERLRYAGDDPIGWDRSWLPWSRAGALLDVDLTTWRVIVNAL</sequence>
<evidence type="ECO:0000313" key="5">
    <source>
        <dbReference type="EMBL" id="EQD43052.1"/>
    </source>
</evidence>
<organism evidence="5">
    <name type="scientific">mine drainage metagenome</name>
    <dbReference type="NCBI Taxonomy" id="410659"/>
    <lineage>
        <taxon>unclassified sequences</taxon>
        <taxon>metagenomes</taxon>
        <taxon>ecological metagenomes</taxon>
    </lineage>
</organism>
<dbReference type="PANTHER" id="PTHR44846:SF17">
    <property type="entry name" value="GNTR-FAMILY TRANSCRIPTIONAL REGULATOR"/>
    <property type="match status" value="1"/>
</dbReference>
<protein>
    <submittedName>
        <fullName evidence="5">GntR family transcriptional regulator</fullName>
    </submittedName>
</protein>
<dbReference type="PANTHER" id="PTHR44846">
    <property type="entry name" value="MANNOSYL-D-GLYCERATE TRANSPORT/METABOLISM SYSTEM REPRESSOR MNGR-RELATED"/>
    <property type="match status" value="1"/>
</dbReference>
<accession>T0ZFE9</accession>
<dbReference type="InterPro" id="IPR036390">
    <property type="entry name" value="WH_DNA-bd_sf"/>
</dbReference>
<dbReference type="InterPro" id="IPR050679">
    <property type="entry name" value="Bact_HTH_transcr_reg"/>
</dbReference>
<dbReference type="Pfam" id="PF07702">
    <property type="entry name" value="UTRA"/>
    <property type="match status" value="1"/>
</dbReference>
<evidence type="ECO:0000259" key="4">
    <source>
        <dbReference type="PROSITE" id="PS50949"/>
    </source>
</evidence>
<evidence type="ECO:0000256" key="2">
    <source>
        <dbReference type="ARBA" id="ARBA00023125"/>
    </source>
</evidence>
<dbReference type="InterPro" id="IPR028978">
    <property type="entry name" value="Chorismate_lyase_/UTRA_dom_sf"/>
</dbReference>
<dbReference type="GO" id="GO:0003677">
    <property type="term" value="F:DNA binding"/>
    <property type="evidence" value="ECO:0007669"/>
    <property type="project" value="UniProtKB-KW"/>
</dbReference>
<dbReference type="Pfam" id="PF00392">
    <property type="entry name" value="GntR"/>
    <property type="match status" value="1"/>
</dbReference>
<dbReference type="PROSITE" id="PS50949">
    <property type="entry name" value="HTH_GNTR"/>
    <property type="match status" value="1"/>
</dbReference>
<dbReference type="GO" id="GO:0003700">
    <property type="term" value="F:DNA-binding transcription factor activity"/>
    <property type="evidence" value="ECO:0007669"/>
    <property type="project" value="InterPro"/>
</dbReference>
<evidence type="ECO:0000256" key="1">
    <source>
        <dbReference type="ARBA" id="ARBA00023015"/>
    </source>
</evidence>
<gene>
    <name evidence="5" type="ORF">B1A_15651</name>
</gene>
<feature type="domain" description="HTH gntR-type" evidence="4">
    <location>
        <begin position="5"/>
        <end position="71"/>
    </location>
</feature>
<feature type="non-terminal residue" evidence="5">
    <location>
        <position position="1"/>
    </location>
</feature>
<proteinExistence type="predicted"/>
<feature type="non-terminal residue" evidence="5">
    <location>
        <position position="165"/>
    </location>
</feature>
<evidence type="ECO:0000256" key="3">
    <source>
        <dbReference type="ARBA" id="ARBA00023163"/>
    </source>
</evidence>
<dbReference type="InterPro" id="IPR036388">
    <property type="entry name" value="WH-like_DNA-bd_sf"/>
</dbReference>
<keyword evidence="2" id="KW-0238">DNA-binding</keyword>
<dbReference type="PRINTS" id="PR00035">
    <property type="entry name" value="HTHGNTR"/>
</dbReference>
<dbReference type="InterPro" id="IPR000524">
    <property type="entry name" value="Tscrpt_reg_HTH_GntR"/>
</dbReference>
<reference evidence="5" key="2">
    <citation type="journal article" date="2014" name="ISME J.">
        <title>Microbial stratification in low pH oxic and suboxic macroscopic growths along an acid mine drainage.</title>
        <authorList>
            <person name="Mendez-Garcia C."/>
            <person name="Mesa V."/>
            <person name="Sprenger R.R."/>
            <person name="Richter M."/>
            <person name="Diez M.S."/>
            <person name="Solano J."/>
            <person name="Bargiela R."/>
            <person name="Golyshina O.V."/>
            <person name="Manteca A."/>
            <person name="Ramos J.L."/>
            <person name="Gallego J.R."/>
            <person name="Llorente I."/>
            <person name="Martins Dos Santos V.A."/>
            <person name="Jensen O.N."/>
            <person name="Pelaez A.I."/>
            <person name="Sanchez J."/>
            <person name="Ferrer M."/>
        </authorList>
    </citation>
    <scope>NUCLEOTIDE SEQUENCE</scope>
</reference>